<protein>
    <submittedName>
        <fullName evidence="2">Uncharacterized protein</fullName>
    </submittedName>
</protein>
<accession>A0A0E9WAV3</accession>
<proteinExistence type="predicted"/>
<dbReference type="EMBL" id="GBXM01021166">
    <property type="protein sequence ID" value="JAH87411.1"/>
    <property type="molecule type" value="Transcribed_RNA"/>
</dbReference>
<organism evidence="2">
    <name type="scientific">Anguilla anguilla</name>
    <name type="common">European freshwater eel</name>
    <name type="synonym">Muraena anguilla</name>
    <dbReference type="NCBI Taxonomy" id="7936"/>
    <lineage>
        <taxon>Eukaryota</taxon>
        <taxon>Metazoa</taxon>
        <taxon>Chordata</taxon>
        <taxon>Craniata</taxon>
        <taxon>Vertebrata</taxon>
        <taxon>Euteleostomi</taxon>
        <taxon>Actinopterygii</taxon>
        <taxon>Neopterygii</taxon>
        <taxon>Teleostei</taxon>
        <taxon>Anguilliformes</taxon>
        <taxon>Anguillidae</taxon>
        <taxon>Anguilla</taxon>
    </lineage>
</organism>
<feature type="compositionally biased region" description="Polar residues" evidence="1">
    <location>
        <begin position="1"/>
        <end position="23"/>
    </location>
</feature>
<evidence type="ECO:0000313" key="2">
    <source>
        <dbReference type="EMBL" id="JAH87411.1"/>
    </source>
</evidence>
<reference evidence="2" key="2">
    <citation type="journal article" date="2015" name="Fish Shellfish Immunol.">
        <title>Early steps in the European eel (Anguilla anguilla)-Vibrio vulnificus interaction in the gills: Role of the RtxA13 toxin.</title>
        <authorList>
            <person name="Callol A."/>
            <person name="Pajuelo D."/>
            <person name="Ebbesson L."/>
            <person name="Teles M."/>
            <person name="MacKenzie S."/>
            <person name="Amaro C."/>
        </authorList>
    </citation>
    <scope>NUCLEOTIDE SEQUENCE</scope>
</reference>
<evidence type="ECO:0000256" key="1">
    <source>
        <dbReference type="SAM" id="MobiDB-lite"/>
    </source>
</evidence>
<sequence>MRHTQGSHAMTLSSHHPTQNIRTVRQKHSTHRQTPLRQEHVTNLLTLLIVLPINEQ</sequence>
<feature type="region of interest" description="Disordered" evidence="1">
    <location>
        <begin position="1"/>
        <end position="37"/>
    </location>
</feature>
<reference evidence="2" key="1">
    <citation type="submission" date="2014-11" db="EMBL/GenBank/DDBJ databases">
        <authorList>
            <person name="Amaro Gonzalez C."/>
        </authorList>
    </citation>
    <scope>NUCLEOTIDE SEQUENCE</scope>
</reference>
<dbReference type="AlphaFoldDB" id="A0A0E9WAV3"/>
<name>A0A0E9WAV3_ANGAN</name>